<evidence type="ECO:0000256" key="6">
    <source>
        <dbReference type="ARBA" id="ARBA00022801"/>
    </source>
</evidence>
<feature type="transmembrane region" description="Helical" evidence="9">
    <location>
        <begin position="122"/>
        <end position="144"/>
    </location>
</feature>
<evidence type="ECO:0000256" key="9">
    <source>
        <dbReference type="HAMAP-Rule" id="MF_00161"/>
    </source>
</evidence>
<keyword evidence="4 9" id="KW-0812">Transmembrane</keyword>
<dbReference type="EMBL" id="CP102453">
    <property type="protein sequence ID" value="UUX34515.1"/>
    <property type="molecule type" value="Genomic_DNA"/>
</dbReference>
<sequence length="152" mass="17437">MILSFFITILIVLLDQFLKNWVVDNLALFESMPGINGIFDFYHIRNDGAGWGLFSGQMWLFYLVTIIMMIYIVYLIYKNRHKGYVISIGLGLLLGGTIGNFIDRIRYGYVVDMFRLLFINFPIFNIADIALTVGVIVIILAILFHKDGDTIL</sequence>
<dbReference type="InterPro" id="IPR001872">
    <property type="entry name" value="Peptidase_A8"/>
</dbReference>
<evidence type="ECO:0000256" key="8">
    <source>
        <dbReference type="ARBA" id="ARBA00023136"/>
    </source>
</evidence>
<evidence type="ECO:0000256" key="4">
    <source>
        <dbReference type="ARBA" id="ARBA00022692"/>
    </source>
</evidence>
<keyword evidence="8 9" id="KW-0472">Membrane</keyword>
<dbReference type="Proteomes" id="UP001315967">
    <property type="component" value="Chromosome"/>
</dbReference>
<keyword evidence="2 9" id="KW-1003">Cell membrane</keyword>
<keyword evidence="13" id="KW-1185">Reference proteome</keyword>
<dbReference type="HAMAP" id="MF_00161">
    <property type="entry name" value="LspA"/>
    <property type="match status" value="1"/>
</dbReference>
<evidence type="ECO:0000256" key="11">
    <source>
        <dbReference type="RuleBase" id="RU004181"/>
    </source>
</evidence>
<keyword evidence="3 9" id="KW-0645">Protease</keyword>
<evidence type="ECO:0000256" key="2">
    <source>
        <dbReference type="ARBA" id="ARBA00022475"/>
    </source>
</evidence>
<dbReference type="RefSeq" id="WP_313794016.1">
    <property type="nucleotide sequence ID" value="NZ_CP102453.1"/>
</dbReference>
<comment type="caution">
    <text evidence="9">Lacks conserved residue(s) required for the propagation of feature annotation.</text>
</comment>
<dbReference type="PANTHER" id="PTHR33695">
    <property type="entry name" value="LIPOPROTEIN SIGNAL PEPTIDASE"/>
    <property type="match status" value="1"/>
</dbReference>
<evidence type="ECO:0000256" key="1">
    <source>
        <dbReference type="ARBA" id="ARBA00006139"/>
    </source>
</evidence>
<feature type="transmembrane region" description="Helical" evidence="9">
    <location>
        <begin position="59"/>
        <end position="77"/>
    </location>
</feature>
<dbReference type="PRINTS" id="PR00781">
    <property type="entry name" value="LIPOSIGPTASE"/>
</dbReference>
<dbReference type="PANTHER" id="PTHR33695:SF1">
    <property type="entry name" value="LIPOPROTEIN SIGNAL PEPTIDASE"/>
    <property type="match status" value="1"/>
</dbReference>
<dbReference type="Pfam" id="PF01252">
    <property type="entry name" value="Peptidase_A8"/>
    <property type="match status" value="1"/>
</dbReference>
<comment type="catalytic activity">
    <reaction evidence="9 10">
        <text>Release of signal peptides from bacterial membrane prolipoproteins. Hydrolyzes -Xaa-Yaa-Zaa-|-(S,diacylglyceryl)Cys-, in which Xaa is hydrophobic (preferably Leu), and Yaa (Ala or Ser) and Zaa (Gly or Ala) have small, neutral side chains.</text>
        <dbReference type="EC" id="3.4.23.36"/>
    </reaction>
</comment>
<dbReference type="GO" id="GO:0004190">
    <property type="term" value="F:aspartic-type endopeptidase activity"/>
    <property type="evidence" value="ECO:0007669"/>
    <property type="project" value="UniProtKB-EC"/>
</dbReference>
<comment type="pathway">
    <text evidence="9">Protein modification; lipoprotein biosynthesis (signal peptide cleavage).</text>
</comment>
<accession>A0ABY5P809</accession>
<evidence type="ECO:0000313" key="12">
    <source>
        <dbReference type="EMBL" id="UUX34515.1"/>
    </source>
</evidence>
<comment type="similarity">
    <text evidence="1 9 11">Belongs to the peptidase A8 family.</text>
</comment>
<keyword evidence="7 9" id="KW-1133">Transmembrane helix</keyword>
<name>A0ABY5P809_9LACT</name>
<dbReference type="EC" id="3.4.23.36" evidence="9"/>
<evidence type="ECO:0000256" key="3">
    <source>
        <dbReference type="ARBA" id="ARBA00022670"/>
    </source>
</evidence>
<feature type="transmembrane region" description="Helical" evidence="9">
    <location>
        <begin position="84"/>
        <end position="102"/>
    </location>
</feature>
<keyword evidence="5 9" id="KW-0064">Aspartyl protease</keyword>
<feature type="active site" evidence="9">
    <location>
        <position position="128"/>
    </location>
</feature>
<reference evidence="12 13" key="1">
    <citation type="submission" date="2022-08" db="EMBL/GenBank/DDBJ databases">
        <title>Aerococcaceae sp. nov isolated from spoiled eye mask.</title>
        <authorList>
            <person name="Zhou G."/>
            <person name="Xie X.-B."/>
            <person name="Shi Q.-S."/>
            <person name="Wang Y.-S."/>
            <person name="Wen X."/>
            <person name="Peng H."/>
            <person name="Yang X.-J."/>
            <person name="Tao H.-B."/>
            <person name="Huang X.-M."/>
        </authorList>
    </citation>
    <scope>NUCLEOTIDE SEQUENCE [LARGE SCALE GENOMIC DNA]</scope>
    <source>
        <strain evidence="13">DM20194951</strain>
    </source>
</reference>
<feature type="active site" evidence="9">
    <location>
        <position position="112"/>
    </location>
</feature>
<comment type="function">
    <text evidence="9 10">This protein specifically catalyzes the removal of signal peptides from prolipoproteins.</text>
</comment>
<protein>
    <recommendedName>
        <fullName evidence="9">Lipoprotein signal peptidase</fullName>
        <ecNumber evidence="9">3.4.23.36</ecNumber>
    </recommendedName>
    <alternativeName>
        <fullName evidence="9">Prolipoprotein signal peptidase</fullName>
    </alternativeName>
    <alternativeName>
        <fullName evidence="9">Signal peptidase II</fullName>
        <shortName evidence="9">SPase II</shortName>
    </alternativeName>
</protein>
<dbReference type="NCBIfam" id="TIGR00077">
    <property type="entry name" value="lspA"/>
    <property type="match status" value="1"/>
</dbReference>
<organism evidence="12 13">
    <name type="scientific">Fundicoccus culcitae</name>
    <dbReference type="NCBI Taxonomy" id="2969821"/>
    <lineage>
        <taxon>Bacteria</taxon>
        <taxon>Bacillati</taxon>
        <taxon>Bacillota</taxon>
        <taxon>Bacilli</taxon>
        <taxon>Lactobacillales</taxon>
        <taxon>Aerococcaceae</taxon>
        <taxon>Fundicoccus</taxon>
    </lineage>
</organism>
<proteinExistence type="inferred from homology"/>
<gene>
    <name evidence="9 12" type="primary">lspA</name>
    <name evidence="12" type="ORF">NRE15_02370</name>
</gene>
<evidence type="ECO:0000256" key="5">
    <source>
        <dbReference type="ARBA" id="ARBA00022750"/>
    </source>
</evidence>
<evidence type="ECO:0000256" key="10">
    <source>
        <dbReference type="RuleBase" id="RU000594"/>
    </source>
</evidence>
<keyword evidence="6 9" id="KW-0378">Hydrolase</keyword>
<dbReference type="PROSITE" id="PS00855">
    <property type="entry name" value="SPASE_II"/>
    <property type="match status" value="1"/>
</dbReference>
<comment type="subcellular location">
    <subcellularLocation>
        <location evidence="9">Cell membrane</location>
        <topology evidence="9">Multi-pass membrane protein</topology>
    </subcellularLocation>
</comment>
<evidence type="ECO:0000256" key="7">
    <source>
        <dbReference type="ARBA" id="ARBA00022989"/>
    </source>
</evidence>
<evidence type="ECO:0000313" key="13">
    <source>
        <dbReference type="Proteomes" id="UP001315967"/>
    </source>
</evidence>